<name>L8HDN0_ACACF</name>
<evidence type="ECO:0000313" key="2">
    <source>
        <dbReference type="EMBL" id="ELR23300.1"/>
    </source>
</evidence>
<keyword evidence="3" id="KW-1185">Reference proteome</keyword>
<accession>L8HDN0</accession>
<dbReference type="RefSeq" id="XP_004352828.1">
    <property type="nucleotide sequence ID" value="XM_004352776.1"/>
</dbReference>
<organism evidence="2 3">
    <name type="scientific">Acanthamoeba castellanii (strain ATCC 30010 / Neff)</name>
    <dbReference type="NCBI Taxonomy" id="1257118"/>
    <lineage>
        <taxon>Eukaryota</taxon>
        <taxon>Amoebozoa</taxon>
        <taxon>Discosea</taxon>
        <taxon>Longamoebia</taxon>
        <taxon>Centramoebida</taxon>
        <taxon>Acanthamoebidae</taxon>
        <taxon>Acanthamoeba</taxon>
    </lineage>
</organism>
<dbReference type="Proteomes" id="UP000011083">
    <property type="component" value="Unassembled WGS sequence"/>
</dbReference>
<reference evidence="2 3" key="1">
    <citation type="journal article" date="2013" name="Genome Biol.">
        <title>Genome of Acanthamoeba castellanii highlights extensive lateral gene transfer and early evolution of tyrosine kinase signaling.</title>
        <authorList>
            <person name="Clarke M."/>
            <person name="Lohan A.J."/>
            <person name="Liu B."/>
            <person name="Lagkouvardos I."/>
            <person name="Roy S."/>
            <person name="Zafar N."/>
            <person name="Bertelli C."/>
            <person name="Schilde C."/>
            <person name="Kianianmomeni A."/>
            <person name="Burglin T.R."/>
            <person name="Frech C."/>
            <person name="Turcotte B."/>
            <person name="Kopec K.O."/>
            <person name="Synnott J.M."/>
            <person name="Choo C."/>
            <person name="Paponov I."/>
            <person name="Finkler A."/>
            <person name="Soon Heng Tan C."/>
            <person name="Hutchins A.P."/>
            <person name="Weinmeier T."/>
            <person name="Rattei T."/>
            <person name="Chu J.S."/>
            <person name="Gimenez G."/>
            <person name="Irimia M."/>
            <person name="Rigden D.J."/>
            <person name="Fitzpatrick D.A."/>
            <person name="Lorenzo-Morales J."/>
            <person name="Bateman A."/>
            <person name="Chiu C.H."/>
            <person name="Tang P."/>
            <person name="Hegemann P."/>
            <person name="Fromm H."/>
            <person name="Raoult D."/>
            <person name="Greub G."/>
            <person name="Miranda-Saavedra D."/>
            <person name="Chen N."/>
            <person name="Nash P."/>
            <person name="Ginger M.L."/>
            <person name="Horn M."/>
            <person name="Schaap P."/>
            <person name="Caler L."/>
            <person name="Loftus B."/>
        </authorList>
    </citation>
    <scope>NUCLEOTIDE SEQUENCE [LARGE SCALE GENOMIC DNA]</scope>
    <source>
        <strain evidence="2 3">Neff</strain>
    </source>
</reference>
<feature type="compositionally biased region" description="Basic and acidic residues" evidence="1">
    <location>
        <begin position="233"/>
        <end position="242"/>
    </location>
</feature>
<feature type="compositionally biased region" description="Basic and acidic residues" evidence="1">
    <location>
        <begin position="190"/>
        <end position="204"/>
    </location>
</feature>
<proteinExistence type="predicted"/>
<evidence type="ECO:0000256" key="1">
    <source>
        <dbReference type="SAM" id="MobiDB-lite"/>
    </source>
</evidence>
<gene>
    <name evidence="2" type="ORF">ACA1_068840</name>
</gene>
<evidence type="ECO:0000313" key="3">
    <source>
        <dbReference type="Proteomes" id="UP000011083"/>
    </source>
</evidence>
<sequence length="251" mass="28141">MRVKTVIRGKRTAGTVHYCPKCAHEQVPGSEIDIFPPHRQHPGGITVSLNKRGRWDLLKSLKSLKQNKGEKKKDPRDKAPQYFDTPKGTSACAGGPDPEPRDKRPAFLHKIRPSMVELSRDEVMEVLPESDWAYLADERGNVAEQWLCFFTKQGHSAEVYSDVAAWDYIEAMSEEDKQSYGTSATTHCSRLRDRSSNDNAEKKGTLFQCPDHGSNIERNLRPAAKARGKSKGATKERTRDRAASLNPSSSF</sequence>
<feature type="compositionally biased region" description="Polar residues" evidence="1">
    <location>
        <begin position="179"/>
        <end position="188"/>
    </location>
</feature>
<dbReference type="VEuPathDB" id="AmoebaDB:ACA1_068840"/>
<protein>
    <submittedName>
        <fullName evidence="2">Uncharacterized protein</fullName>
    </submittedName>
</protein>
<feature type="region of interest" description="Disordered" evidence="1">
    <location>
        <begin position="179"/>
        <end position="251"/>
    </location>
</feature>
<dbReference type="KEGG" id="acan:ACA1_068840"/>
<dbReference type="EMBL" id="KB007857">
    <property type="protein sequence ID" value="ELR23300.1"/>
    <property type="molecule type" value="Genomic_DNA"/>
</dbReference>
<dbReference type="AlphaFoldDB" id="L8HDN0"/>
<dbReference type="GeneID" id="14924273"/>
<feature type="compositionally biased region" description="Basic and acidic residues" evidence="1">
    <location>
        <begin position="67"/>
        <end position="79"/>
    </location>
</feature>
<feature type="region of interest" description="Disordered" evidence="1">
    <location>
        <begin position="63"/>
        <end position="105"/>
    </location>
</feature>